<proteinExistence type="predicted"/>
<evidence type="ECO:0000313" key="1">
    <source>
        <dbReference type="EMBL" id="SEA33742.1"/>
    </source>
</evidence>
<reference evidence="2" key="1">
    <citation type="submission" date="2016-10" db="EMBL/GenBank/DDBJ databases">
        <authorList>
            <person name="Varghese N."/>
            <person name="Submissions S."/>
        </authorList>
    </citation>
    <scope>NUCLEOTIDE SEQUENCE [LARGE SCALE GENOMIC DNA]</scope>
    <source>
        <strain evidence="2">DSM 22376</strain>
    </source>
</reference>
<protein>
    <submittedName>
        <fullName evidence="1">Sporadically distributed protein, TIGR04141 family</fullName>
    </submittedName>
</protein>
<keyword evidence="2" id="KW-1185">Reference proteome</keyword>
<dbReference type="OrthoDB" id="740138at2"/>
<gene>
    <name evidence="1" type="ORF">SAMN05443667_103295</name>
</gene>
<dbReference type="InterPro" id="IPR026487">
    <property type="entry name" value="CHP04141"/>
</dbReference>
<dbReference type="Proteomes" id="UP000198951">
    <property type="component" value="Unassembled WGS sequence"/>
</dbReference>
<dbReference type="EMBL" id="FNRD01000003">
    <property type="protein sequence ID" value="SEA33742.1"/>
    <property type="molecule type" value="Genomic_DNA"/>
</dbReference>
<dbReference type="NCBIfam" id="TIGR04141">
    <property type="entry name" value="TIGR04141 family sporadically distributed protein"/>
    <property type="match status" value="1"/>
</dbReference>
<dbReference type="RefSeq" id="WP_091086674.1">
    <property type="nucleotide sequence ID" value="NZ_FNRD01000003.1"/>
</dbReference>
<accession>A0A1H4ADU3</accession>
<sequence>MTQNPKIYRIDQKQRILKDLKDAESIIVKVITTSIKVLGIKSDFKAENLKSITKENFTYYLYLFNSKEFVSDWHEFLPHNLRDDENFSQQKLSLILFIVTEYDIFCVIGGNAYQMILPFIDHSFGLNVYARIMKPELDELASIKSRGITGAVAGQNQQFRGNYRIIDFIKFGKVPQEIHLKLSQEITDLHFNFLKSKPNDRIQVFVGKAFKIKKGVDFESLHKIIIELGYISELVPSDYLSSYQEITDNVFIDNFCKPELIKRMYNDIGNVGNRNLSPHNKFEYDFANPNNIEKFYEADEYKLKEKTEGGGYVMFKKVNDKTEIYDAVLSRAVEKYGDNDLFNFKIFLQGVRISCYQNNNKKSTVTSGFLFHISTEFPVQGKPVFLIDTKWYILRDSFINDLKINTVHILKTYPAPKHILKLSWNKQLINTEKQYNLQYNNIPNYIVIDTIITDGVELCDILNYDDSNIYLIHVKYGFSSNMRELTNQVTIAARRLKDALGTKEKNILDKLYNSLVKKQHNIDGLSLEEFKNLFNRKITFVLAFTSQLKVDLKVESHIDKFESNIARFSLIQCSSEMRANYYDMLTFQINRE</sequence>
<name>A0A1H4ADU3_9FLAO</name>
<organism evidence="1 2">
    <name type="scientific">Flavobacterium gillisiae</name>
    <dbReference type="NCBI Taxonomy" id="150146"/>
    <lineage>
        <taxon>Bacteria</taxon>
        <taxon>Pseudomonadati</taxon>
        <taxon>Bacteroidota</taxon>
        <taxon>Flavobacteriia</taxon>
        <taxon>Flavobacteriales</taxon>
        <taxon>Flavobacteriaceae</taxon>
        <taxon>Flavobacterium</taxon>
    </lineage>
</organism>
<evidence type="ECO:0000313" key="2">
    <source>
        <dbReference type="Proteomes" id="UP000198951"/>
    </source>
</evidence>
<dbReference type="AlphaFoldDB" id="A0A1H4ADU3"/>
<dbReference type="Pfam" id="PF19614">
    <property type="entry name" value="DUF6119"/>
    <property type="match status" value="1"/>
</dbReference>